<protein>
    <submittedName>
        <fullName evidence="1">Uncharacterized protein</fullName>
    </submittedName>
</protein>
<accession>A0A2V5I528</accession>
<dbReference type="Proteomes" id="UP000248817">
    <property type="component" value="Unassembled WGS sequence"/>
</dbReference>
<reference evidence="1 2" key="1">
    <citation type="submission" date="2018-02" db="EMBL/GenBank/DDBJ databases">
        <title>The genomes of Aspergillus section Nigri reveals drivers in fungal speciation.</title>
        <authorList>
            <consortium name="DOE Joint Genome Institute"/>
            <person name="Vesth T.C."/>
            <person name="Nybo J."/>
            <person name="Theobald S."/>
            <person name="Brandl J."/>
            <person name="Frisvad J.C."/>
            <person name="Nielsen K.F."/>
            <person name="Lyhne E.K."/>
            <person name="Kogle M.E."/>
            <person name="Kuo A."/>
            <person name="Riley R."/>
            <person name="Clum A."/>
            <person name="Nolan M."/>
            <person name="Lipzen A."/>
            <person name="Salamov A."/>
            <person name="Henrissat B."/>
            <person name="Wiebenga A."/>
            <person name="De vries R.P."/>
            <person name="Grigoriev I.V."/>
            <person name="Mortensen U.H."/>
            <person name="Andersen M.R."/>
            <person name="Baker S.E."/>
        </authorList>
    </citation>
    <scope>NUCLEOTIDE SEQUENCE [LARGE SCALE GENOMIC DNA]</scope>
    <source>
        <strain evidence="1 2">CBS 114.80</strain>
    </source>
</reference>
<dbReference type="EMBL" id="KZ825499">
    <property type="protein sequence ID" value="PYI31809.1"/>
    <property type="molecule type" value="Genomic_DNA"/>
</dbReference>
<evidence type="ECO:0000313" key="2">
    <source>
        <dbReference type="Proteomes" id="UP000248817"/>
    </source>
</evidence>
<keyword evidence="2" id="KW-1185">Reference proteome</keyword>
<proteinExistence type="predicted"/>
<sequence length="216" mass="24274">MGSIADSDSTAVMSERGAIEWERVRGIRDSTRALLEAESPYIAMPAVAQILQIGSRTLIVRVRWEWALRDPTREEVGGMVSTLCGQFAQLRAQRPTAEPFHGFIQIGPVVVLYAEVRFIPAPCQGALCMPGETLSGLTRSYHIEDDSPILQHWLENEVMRSSPSLQEMAAWGIPDYGQVFRIRSRVVFSSNMRLVSLSWQLDQANNDVNGIKENWR</sequence>
<name>A0A2V5I528_9EURO</name>
<gene>
    <name evidence="1" type="ORF">BP00DRAFT_415294</name>
</gene>
<dbReference type="AlphaFoldDB" id="A0A2V5I528"/>
<evidence type="ECO:0000313" key="1">
    <source>
        <dbReference type="EMBL" id="PYI31809.1"/>
    </source>
</evidence>
<organism evidence="1 2">
    <name type="scientific">Aspergillus indologenus CBS 114.80</name>
    <dbReference type="NCBI Taxonomy" id="1450541"/>
    <lineage>
        <taxon>Eukaryota</taxon>
        <taxon>Fungi</taxon>
        <taxon>Dikarya</taxon>
        <taxon>Ascomycota</taxon>
        <taxon>Pezizomycotina</taxon>
        <taxon>Eurotiomycetes</taxon>
        <taxon>Eurotiomycetidae</taxon>
        <taxon>Eurotiales</taxon>
        <taxon>Aspergillaceae</taxon>
        <taxon>Aspergillus</taxon>
        <taxon>Aspergillus subgen. Circumdati</taxon>
    </lineage>
</organism>